<dbReference type="Gene3D" id="1.10.260.40">
    <property type="entry name" value="lambda repressor-like DNA-binding domains"/>
    <property type="match status" value="1"/>
</dbReference>
<name>A0A1C3K4F3_9BURK</name>
<dbReference type="PANTHER" id="PTHR30146:SF33">
    <property type="entry name" value="TRANSCRIPTIONAL REGULATOR"/>
    <property type="match status" value="1"/>
</dbReference>
<evidence type="ECO:0000256" key="3">
    <source>
        <dbReference type="ARBA" id="ARBA00023163"/>
    </source>
</evidence>
<dbReference type="AlphaFoldDB" id="A0A1C3K4F3"/>
<evidence type="ECO:0000313" key="8">
    <source>
        <dbReference type="Proteomes" id="UP000078558"/>
    </source>
</evidence>
<accession>A0A1C3K4F3</accession>
<evidence type="ECO:0000259" key="5">
    <source>
        <dbReference type="PROSITE" id="PS50932"/>
    </source>
</evidence>
<proteinExistence type="predicted"/>
<dbReference type="Gene3D" id="3.40.50.2300">
    <property type="match status" value="2"/>
</dbReference>
<dbReference type="OrthoDB" id="8770688at2"/>
<evidence type="ECO:0000256" key="1">
    <source>
        <dbReference type="ARBA" id="ARBA00023015"/>
    </source>
</evidence>
<reference evidence="6 8" key="1">
    <citation type="submission" date="2016-06" db="EMBL/GenBank/DDBJ databases">
        <authorList>
            <person name="Kjaerup R.B."/>
            <person name="Dalgaard T.S."/>
            <person name="Juul-Madsen H.R."/>
        </authorList>
    </citation>
    <scope>NUCLEOTIDE SEQUENCE [LARGE SCALE GENOMIC DNA]</scope>
    <source>
        <strain evidence="6">Orrdi1</strain>
    </source>
</reference>
<dbReference type="InterPro" id="IPR046335">
    <property type="entry name" value="LacI/GalR-like_sensor"/>
</dbReference>
<dbReference type="Pfam" id="PF13377">
    <property type="entry name" value="Peripla_BP_3"/>
    <property type="match status" value="1"/>
</dbReference>
<dbReference type="GO" id="GO:0000976">
    <property type="term" value="F:transcription cis-regulatory region binding"/>
    <property type="evidence" value="ECO:0007669"/>
    <property type="project" value="TreeGrafter"/>
</dbReference>
<gene>
    <name evidence="6" type="ORF">ODI_04156</name>
    <name evidence="7" type="ORF">ODI_R0358</name>
</gene>
<keyword evidence="1" id="KW-0805">Transcription regulation</keyword>
<reference evidence="7 8" key="2">
    <citation type="submission" date="2017-08" db="EMBL/GenBank/DDBJ databases">
        <authorList>
            <person name="de Groot N.N."/>
        </authorList>
    </citation>
    <scope>NUCLEOTIDE SEQUENCE [LARGE SCALE GENOMIC DNA]</scope>
    <source>
        <strain evidence="7">Orrdi1</strain>
    </source>
</reference>
<dbReference type="GO" id="GO:0003700">
    <property type="term" value="F:DNA-binding transcription factor activity"/>
    <property type="evidence" value="ECO:0007669"/>
    <property type="project" value="TreeGrafter"/>
</dbReference>
<dbReference type="PROSITE" id="PS50932">
    <property type="entry name" value="HTH_LACI_2"/>
    <property type="match status" value="1"/>
</dbReference>
<dbReference type="EMBL" id="FLRC01000033">
    <property type="protein sequence ID" value="SBT26383.1"/>
    <property type="molecule type" value="Genomic_DNA"/>
</dbReference>
<dbReference type="Proteomes" id="UP000078558">
    <property type="component" value="Chromosome I"/>
</dbReference>
<feature type="domain" description="HTH lacI-type" evidence="5">
    <location>
        <begin position="36"/>
        <end position="90"/>
    </location>
</feature>
<dbReference type="SUPFAM" id="SSF47413">
    <property type="entry name" value="lambda repressor-like DNA-binding domains"/>
    <property type="match status" value="1"/>
</dbReference>
<evidence type="ECO:0000256" key="4">
    <source>
        <dbReference type="SAM" id="MobiDB-lite"/>
    </source>
</evidence>
<dbReference type="CDD" id="cd01575">
    <property type="entry name" value="PBP1_GntR"/>
    <property type="match status" value="1"/>
</dbReference>
<dbReference type="RefSeq" id="WP_067756033.1">
    <property type="nucleotide sequence ID" value="NZ_LT907988.1"/>
</dbReference>
<dbReference type="CDD" id="cd01392">
    <property type="entry name" value="HTH_LacI"/>
    <property type="match status" value="1"/>
</dbReference>
<dbReference type="EMBL" id="LT907988">
    <property type="protein sequence ID" value="SOE46576.1"/>
    <property type="molecule type" value="Genomic_DNA"/>
</dbReference>
<dbReference type="SMART" id="SM00354">
    <property type="entry name" value="HTH_LACI"/>
    <property type="match status" value="1"/>
</dbReference>
<evidence type="ECO:0000313" key="7">
    <source>
        <dbReference type="EMBL" id="SOE46576.1"/>
    </source>
</evidence>
<evidence type="ECO:0000313" key="6">
    <source>
        <dbReference type="EMBL" id="SBT26383.1"/>
    </source>
</evidence>
<evidence type="ECO:0000256" key="2">
    <source>
        <dbReference type="ARBA" id="ARBA00023125"/>
    </source>
</evidence>
<dbReference type="InterPro" id="IPR000843">
    <property type="entry name" value="HTH_LacI"/>
</dbReference>
<dbReference type="InterPro" id="IPR010982">
    <property type="entry name" value="Lambda_DNA-bd_dom_sf"/>
</dbReference>
<organism evidence="6 8">
    <name type="scientific">Orrella dioscoreae</name>
    <dbReference type="NCBI Taxonomy" id="1851544"/>
    <lineage>
        <taxon>Bacteria</taxon>
        <taxon>Pseudomonadati</taxon>
        <taxon>Pseudomonadota</taxon>
        <taxon>Betaproteobacteria</taxon>
        <taxon>Burkholderiales</taxon>
        <taxon>Alcaligenaceae</taxon>
        <taxon>Orrella</taxon>
    </lineage>
</organism>
<keyword evidence="2" id="KW-0238">DNA-binding</keyword>
<sequence>MSATPKRSTRRAPAGENAAPSDAPPARRPRRGSGRVTLADVARVAGMSMHTVSRVLNTPDNVPERTVRIIRDAIAQTGYVPDLIAGSLASGRSRLVAVVVPTLGSPVFLEALQALSHHLSGRGYQMMLAESGYDADKEAGALQAILGRRPDGIVLMRTVLTEAARVQLRAARIPVVEAWDWIADPVDMLIGFSHEAAGACVARFLAETGRRRPAIVAGDDPRAGRRLRSFIAAGRECGLIAAQAPEPPIALLRAPATMGGGRRGLADLLARDPAVDAVVCSTDMIAMGVLLEAAARGRSVPRDLAVVGFGDQAYAMSTTPPLTTVRIDGSAIGARAAQCIVDRLEGRLVDAPIVDVGFTLMRRESA</sequence>
<dbReference type="InterPro" id="IPR028082">
    <property type="entry name" value="Peripla_BP_I"/>
</dbReference>
<protein>
    <submittedName>
        <fullName evidence="6">Possible L-talarate utilization transcriptional regulator, LacI family</fullName>
    </submittedName>
</protein>
<dbReference type="PANTHER" id="PTHR30146">
    <property type="entry name" value="LACI-RELATED TRANSCRIPTIONAL REPRESSOR"/>
    <property type="match status" value="1"/>
</dbReference>
<dbReference type="Pfam" id="PF00356">
    <property type="entry name" value="LacI"/>
    <property type="match status" value="1"/>
</dbReference>
<keyword evidence="8" id="KW-1185">Reference proteome</keyword>
<dbReference type="STRING" id="1851544.ODI_04156"/>
<dbReference type="KEGG" id="odi:ODI_R0358"/>
<keyword evidence="3" id="KW-0804">Transcription</keyword>
<dbReference type="SUPFAM" id="SSF53822">
    <property type="entry name" value="Periplasmic binding protein-like I"/>
    <property type="match status" value="1"/>
</dbReference>
<feature type="region of interest" description="Disordered" evidence="4">
    <location>
        <begin position="1"/>
        <end position="34"/>
    </location>
</feature>